<gene>
    <name evidence="2" type="ORF">R3P38DRAFT_3253382</name>
</gene>
<proteinExistence type="predicted"/>
<organism evidence="2 3">
    <name type="scientific">Favolaschia claudopus</name>
    <dbReference type="NCBI Taxonomy" id="2862362"/>
    <lineage>
        <taxon>Eukaryota</taxon>
        <taxon>Fungi</taxon>
        <taxon>Dikarya</taxon>
        <taxon>Basidiomycota</taxon>
        <taxon>Agaricomycotina</taxon>
        <taxon>Agaricomycetes</taxon>
        <taxon>Agaricomycetidae</taxon>
        <taxon>Agaricales</taxon>
        <taxon>Marasmiineae</taxon>
        <taxon>Mycenaceae</taxon>
        <taxon>Favolaschia</taxon>
    </lineage>
</organism>
<accession>A0AAW0DVG7</accession>
<name>A0AAW0DVG7_9AGAR</name>
<keyword evidence="3" id="KW-1185">Reference proteome</keyword>
<evidence type="ECO:0000256" key="1">
    <source>
        <dbReference type="SAM" id="Phobius"/>
    </source>
</evidence>
<keyword evidence="1" id="KW-0812">Transmembrane</keyword>
<keyword evidence="1" id="KW-0472">Membrane</keyword>
<feature type="transmembrane region" description="Helical" evidence="1">
    <location>
        <begin position="35"/>
        <end position="57"/>
    </location>
</feature>
<sequence length="78" mass="8851">MSPPSRSRHVRRYQPRESLRRCHALHGLALYASTIASWGIPISWGKLLCALCLLYQLPRPRAHAPRRCRSDLCSTPGT</sequence>
<protein>
    <submittedName>
        <fullName evidence="2">Uncharacterized protein</fullName>
    </submittedName>
</protein>
<evidence type="ECO:0000313" key="3">
    <source>
        <dbReference type="Proteomes" id="UP001362999"/>
    </source>
</evidence>
<keyword evidence="1" id="KW-1133">Transmembrane helix</keyword>
<dbReference type="Proteomes" id="UP001362999">
    <property type="component" value="Unassembled WGS sequence"/>
</dbReference>
<evidence type="ECO:0000313" key="2">
    <source>
        <dbReference type="EMBL" id="KAK7055301.1"/>
    </source>
</evidence>
<dbReference type="EMBL" id="JAWWNJ010000005">
    <property type="protein sequence ID" value="KAK7055301.1"/>
    <property type="molecule type" value="Genomic_DNA"/>
</dbReference>
<reference evidence="2 3" key="1">
    <citation type="journal article" date="2024" name="J Genomics">
        <title>Draft genome sequencing and assembly of Favolaschia claudopus CIRM-BRFM 2984 isolated from oak limbs.</title>
        <authorList>
            <person name="Navarro D."/>
            <person name="Drula E."/>
            <person name="Chaduli D."/>
            <person name="Cazenave R."/>
            <person name="Ahrendt S."/>
            <person name="Wang J."/>
            <person name="Lipzen A."/>
            <person name="Daum C."/>
            <person name="Barry K."/>
            <person name="Grigoriev I.V."/>
            <person name="Favel A."/>
            <person name="Rosso M.N."/>
            <person name="Martin F."/>
        </authorList>
    </citation>
    <scope>NUCLEOTIDE SEQUENCE [LARGE SCALE GENOMIC DNA]</scope>
    <source>
        <strain evidence="2 3">CIRM-BRFM 2984</strain>
    </source>
</reference>
<comment type="caution">
    <text evidence="2">The sequence shown here is derived from an EMBL/GenBank/DDBJ whole genome shotgun (WGS) entry which is preliminary data.</text>
</comment>
<dbReference type="AlphaFoldDB" id="A0AAW0DVG7"/>